<accession>A0A2I7KG31</accession>
<sequence>MKIELHHINICSKDVPELDSFYRNVFGFGGIDDDEHHQDTTQGYDGGVAFLTDGHAEFHLATTDLGVGHRTGHAVNPLERGHIAFRTDDIEAFKDRLNELGVPFSDYGTWAMAGWYQVFFQDPSGTIIEVHQIGC</sequence>
<evidence type="ECO:0000313" key="3">
    <source>
        <dbReference type="Proteomes" id="UP000236447"/>
    </source>
</evidence>
<keyword evidence="2" id="KW-0614">Plasmid</keyword>
<dbReference type="PROSITE" id="PS51819">
    <property type="entry name" value="VOC"/>
    <property type="match status" value="1"/>
</dbReference>
<geneLocation type="plasmid" evidence="3">
    <name>pp88_c</name>
</geneLocation>
<feature type="domain" description="VOC" evidence="1">
    <location>
        <begin position="4"/>
        <end position="133"/>
    </location>
</feature>
<dbReference type="Proteomes" id="UP000236447">
    <property type="component" value="Plasmid pP88_c"/>
</dbReference>
<protein>
    <submittedName>
        <fullName evidence="2">Glyoxalase-like domain protein</fullName>
    </submittedName>
</protein>
<reference evidence="2 3" key="2">
    <citation type="journal article" date="2017" name="Genome Biol. Evol.">
        <title>Trajectories and Drivers of Genome Evolution in Surface-Associated Marine Phaeobacter.</title>
        <authorList>
            <person name="Freese H.M."/>
            <person name="Sikorski J."/>
            <person name="Bunk B."/>
            <person name="Scheuner C."/>
            <person name="Meier-Kolthoff J.P."/>
            <person name="Sproer C."/>
            <person name="Gram L."/>
            <person name="Overmann J."/>
        </authorList>
    </citation>
    <scope>NUCLEOTIDE SEQUENCE [LARGE SCALE GENOMIC DNA]</scope>
    <source>
        <strain evidence="2 3">P88</strain>
        <plasmid evidence="3">pp88_c</plasmid>
    </source>
</reference>
<dbReference type="Pfam" id="PF00903">
    <property type="entry name" value="Glyoxalase"/>
    <property type="match status" value="1"/>
</dbReference>
<dbReference type="EMBL" id="CP010728">
    <property type="protein sequence ID" value="AUR01555.1"/>
    <property type="molecule type" value="Genomic_DNA"/>
</dbReference>
<gene>
    <name evidence="2" type="ORF">PhaeoP88_04243</name>
</gene>
<dbReference type="PANTHER" id="PTHR46142:SF3">
    <property type="entry name" value="F18B13.24 PROTEIN"/>
    <property type="match status" value="1"/>
</dbReference>
<dbReference type="SUPFAM" id="SSF54593">
    <property type="entry name" value="Glyoxalase/Bleomycin resistance protein/Dihydroxybiphenyl dioxygenase"/>
    <property type="match status" value="1"/>
</dbReference>
<dbReference type="InterPro" id="IPR029068">
    <property type="entry name" value="Glyas_Bleomycin-R_OHBP_Dase"/>
</dbReference>
<dbReference type="Gene3D" id="3.10.180.10">
    <property type="entry name" value="2,3-Dihydroxybiphenyl 1,2-Dioxygenase, domain 1"/>
    <property type="match status" value="1"/>
</dbReference>
<evidence type="ECO:0000313" key="2">
    <source>
        <dbReference type="EMBL" id="AUR01555.1"/>
    </source>
</evidence>
<name>A0A2I7KG31_9RHOB</name>
<reference evidence="2 3" key="1">
    <citation type="journal article" date="2017" name="Front. Microbiol.">
        <title>Phaeobacter piscinae sp. nov., a species of the Roseobacter group and potential aquaculture probiont.</title>
        <authorList>
            <person name="Sonnenschein E.C."/>
            <person name="Phippen C.B.W."/>
            <person name="Nielsen K.F."/>
            <person name="Mateiu R.V."/>
            <person name="Melchiorsen J."/>
            <person name="Gram L."/>
            <person name="Overmann J."/>
            <person name="Freese H.M."/>
        </authorList>
    </citation>
    <scope>NUCLEOTIDE SEQUENCE [LARGE SCALE GENOMIC DNA]</scope>
    <source>
        <strain evidence="2 3">P88</strain>
        <plasmid evidence="3">pp88_c</plasmid>
    </source>
</reference>
<dbReference type="InterPro" id="IPR004360">
    <property type="entry name" value="Glyas_Fos-R_dOase_dom"/>
</dbReference>
<dbReference type="PANTHER" id="PTHR46142">
    <property type="match status" value="1"/>
</dbReference>
<dbReference type="RefSeq" id="WP_102884610.1">
    <property type="nucleotide sequence ID" value="NZ_CP010728.1"/>
</dbReference>
<dbReference type="AlphaFoldDB" id="A0A2I7KG31"/>
<dbReference type="InterPro" id="IPR037523">
    <property type="entry name" value="VOC_core"/>
</dbReference>
<proteinExistence type="predicted"/>
<evidence type="ECO:0000259" key="1">
    <source>
        <dbReference type="PROSITE" id="PS51819"/>
    </source>
</evidence>
<organism evidence="2 3">
    <name type="scientific">Phaeobacter inhibens</name>
    <dbReference type="NCBI Taxonomy" id="221822"/>
    <lineage>
        <taxon>Bacteria</taxon>
        <taxon>Pseudomonadati</taxon>
        <taxon>Pseudomonadota</taxon>
        <taxon>Alphaproteobacteria</taxon>
        <taxon>Rhodobacterales</taxon>
        <taxon>Roseobacteraceae</taxon>
        <taxon>Phaeobacter</taxon>
    </lineage>
</organism>